<feature type="compositionally biased region" description="Polar residues" evidence="8">
    <location>
        <begin position="385"/>
        <end position="395"/>
    </location>
</feature>
<dbReference type="SUPFAM" id="SSF54897">
    <property type="entry name" value="Protease propeptides/inhibitors"/>
    <property type="match status" value="1"/>
</dbReference>
<evidence type="ECO:0000256" key="8">
    <source>
        <dbReference type="SAM" id="MobiDB-lite"/>
    </source>
</evidence>
<reference evidence="12 13" key="1">
    <citation type="submission" date="2020-08" db="EMBL/GenBank/DDBJ databases">
        <title>Sequencing the genomes of 1000 actinobacteria strains.</title>
        <authorList>
            <person name="Klenk H.-P."/>
        </authorList>
    </citation>
    <scope>NUCLEOTIDE SEQUENCE [LARGE SCALE GENOMIC DNA]</scope>
    <source>
        <strain evidence="12 13">DSM 44320</strain>
    </source>
</reference>
<protein>
    <submittedName>
        <fullName evidence="12">Subtilisin family serine protease</fullName>
    </submittedName>
</protein>
<dbReference type="Proteomes" id="UP000579945">
    <property type="component" value="Unassembled WGS sequence"/>
</dbReference>
<evidence type="ECO:0000259" key="11">
    <source>
        <dbReference type="Pfam" id="PF05922"/>
    </source>
</evidence>
<dbReference type="Pfam" id="PF00082">
    <property type="entry name" value="Peptidase_S8"/>
    <property type="match status" value="1"/>
</dbReference>
<dbReference type="Pfam" id="PF05922">
    <property type="entry name" value="Inhibitor_I9"/>
    <property type="match status" value="1"/>
</dbReference>
<dbReference type="PROSITE" id="PS51892">
    <property type="entry name" value="SUBTILASE"/>
    <property type="match status" value="1"/>
</dbReference>
<evidence type="ECO:0000313" key="13">
    <source>
        <dbReference type="Proteomes" id="UP000579945"/>
    </source>
</evidence>
<comment type="caution">
    <text evidence="12">The sequence shown here is derived from an EMBL/GenBank/DDBJ whole genome shotgun (WGS) entry which is preliminary data.</text>
</comment>
<feature type="signal peptide" evidence="9">
    <location>
        <begin position="1"/>
        <end position="30"/>
    </location>
</feature>
<evidence type="ECO:0000256" key="3">
    <source>
        <dbReference type="ARBA" id="ARBA00022801"/>
    </source>
</evidence>
<dbReference type="InterPro" id="IPR050131">
    <property type="entry name" value="Peptidase_S8_subtilisin-like"/>
</dbReference>
<dbReference type="SUPFAM" id="SSF52743">
    <property type="entry name" value="Subtilisin-like"/>
    <property type="match status" value="1"/>
</dbReference>
<dbReference type="Gene3D" id="3.40.50.200">
    <property type="entry name" value="Peptidase S8/S53 domain"/>
    <property type="match status" value="1"/>
</dbReference>
<feature type="active site" description="Charge relay system" evidence="5 6">
    <location>
        <position position="192"/>
    </location>
</feature>
<dbReference type="InterPro" id="IPR023827">
    <property type="entry name" value="Peptidase_S8_Asp-AS"/>
</dbReference>
<dbReference type="InterPro" id="IPR034193">
    <property type="entry name" value="PCSK9_ProteinaseK-like"/>
</dbReference>
<dbReference type="GeneID" id="95395517"/>
<dbReference type="PANTHER" id="PTHR43806">
    <property type="entry name" value="PEPTIDASE S8"/>
    <property type="match status" value="1"/>
</dbReference>
<dbReference type="AlphaFoldDB" id="A0A7W5YCU8"/>
<dbReference type="Gene3D" id="3.30.70.80">
    <property type="entry name" value="Peptidase S8 propeptide/proteinase inhibitor I9"/>
    <property type="match status" value="1"/>
</dbReference>
<sequence length="404" mass="41363">MVLSNVALRRWAAVIAAAAAVLASSAPALADPEPSGKLVIPSADAQALVPGTYIVVLKDRPEVSRAATDLTAKHGGTKFREYTHALRGFAVHASERQARRLAADASVEYVQQVVVHRASDTQPNPPSWGLDRIDQRNLPLNSSYTYGPTGAGVRAYIIDTGIRPTHSDFGGRASIGFDAIGDGQNGNDCHGHGTHVAGTTGGSAHGVAKGVTLVGVRVLNCEGSGTTDQVVAGIDWVTANAAKPAVANMSLGGSADTVLDTAVKNSIASGISYAIAAGNGFFGLFALDACTQSPARVPEAITVSITNNSDTKPSWGNRGPCVDLFAPGYNITSAWKDSDTSTSTISGTSMSTPHVAGAAAVYLQGHPGATPQQVRDAIVNNATTGVVKSPGSGSPNRLLHTPGL</sequence>
<dbReference type="CDD" id="cd04077">
    <property type="entry name" value="Peptidases_S8_PCSK9_ProteinaseK_like"/>
    <property type="match status" value="1"/>
</dbReference>
<keyword evidence="9" id="KW-0732">Signal</keyword>
<evidence type="ECO:0000256" key="9">
    <source>
        <dbReference type="SAM" id="SignalP"/>
    </source>
</evidence>
<evidence type="ECO:0000256" key="7">
    <source>
        <dbReference type="RuleBase" id="RU003355"/>
    </source>
</evidence>
<dbReference type="GO" id="GO:0004252">
    <property type="term" value="F:serine-type endopeptidase activity"/>
    <property type="evidence" value="ECO:0007669"/>
    <property type="project" value="UniProtKB-UniRule"/>
</dbReference>
<feature type="active site" description="Charge relay system" evidence="5 6">
    <location>
        <position position="349"/>
    </location>
</feature>
<feature type="chain" id="PRO_5030752277" evidence="9">
    <location>
        <begin position="31"/>
        <end position="404"/>
    </location>
</feature>
<dbReference type="GO" id="GO:0006508">
    <property type="term" value="P:proteolysis"/>
    <property type="evidence" value="ECO:0007669"/>
    <property type="project" value="UniProtKB-KW"/>
</dbReference>
<keyword evidence="13" id="KW-1185">Reference proteome</keyword>
<dbReference type="PRINTS" id="PR00723">
    <property type="entry name" value="SUBTILISIN"/>
</dbReference>
<dbReference type="InterPro" id="IPR000209">
    <property type="entry name" value="Peptidase_S8/S53_dom"/>
</dbReference>
<dbReference type="InterPro" id="IPR036852">
    <property type="entry name" value="Peptidase_S8/S53_dom_sf"/>
</dbReference>
<dbReference type="PANTHER" id="PTHR43806:SF11">
    <property type="entry name" value="CEREVISIN-RELATED"/>
    <property type="match status" value="1"/>
</dbReference>
<name>A0A7W5YCU8_9ACTN</name>
<evidence type="ECO:0000256" key="5">
    <source>
        <dbReference type="PIRSR" id="PIRSR615500-1"/>
    </source>
</evidence>
<dbReference type="PROSITE" id="PS00136">
    <property type="entry name" value="SUBTILASE_ASP"/>
    <property type="match status" value="1"/>
</dbReference>
<gene>
    <name evidence="12" type="ORF">FHR33_009525</name>
</gene>
<proteinExistence type="inferred from homology"/>
<dbReference type="GO" id="GO:0005615">
    <property type="term" value="C:extracellular space"/>
    <property type="evidence" value="ECO:0007669"/>
    <property type="project" value="TreeGrafter"/>
</dbReference>
<feature type="domain" description="Peptidase S8/S53" evidence="10">
    <location>
        <begin position="156"/>
        <end position="385"/>
    </location>
</feature>
<evidence type="ECO:0000256" key="6">
    <source>
        <dbReference type="PROSITE-ProRule" id="PRU01240"/>
    </source>
</evidence>
<feature type="active site" description="Charge relay system" evidence="5 6">
    <location>
        <position position="159"/>
    </location>
</feature>
<evidence type="ECO:0000313" key="12">
    <source>
        <dbReference type="EMBL" id="MBB3733578.1"/>
    </source>
</evidence>
<evidence type="ECO:0000256" key="1">
    <source>
        <dbReference type="ARBA" id="ARBA00011073"/>
    </source>
</evidence>
<dbReference type="PROSITE" id="PS00138">
    <property type="entry name" value="SUBTILASE_SER"/>
    <property type="match status" value="1"/>
</dbReference>
<dbReference type="InterPro" id="IPR015500">
    <property type="entry name" value="Peptidase_S8_subtilisin-rel"/>
</dbReference>
<evidence type="ECO:0000259" key="10">
    <source>
        <dbReference type="Pfam" id="PF00082"/>
    </source>
</evidence>
<evidence type="ECO:0000256" key="4">
    <source>
        <dbReference type="ARBA" id="ARBA00022825"/>
    </source>
</evidence>
<accession>A0A7W5YCU8</accession>
<feature type="region of interest" description="Disordered" evidence="8">
    <location>
        <begin position="385"/>
        <end position="404"/>
    </location>
</feature>
<dbReference type="FunFam" id="3.40.50.200:FF:000014">
    <property type="entry name" value="Proteinase K"/>
    <property type="match status" value="1"/>
</dbReference>
<keyword evidence="4 6" id="KW-0720">Serine protease</keyword>
<feature type="domain" description="Inhibitor I9" evidence="11">
    <location>
        <begin position="52"/>
        <end position="111"/>
    </location>
</feature>
<dbReference type="InterPro" id="IPR037045">
    <property type="entry name" value="S8pro/Inhibitor_I9_sf"/>
</dbReference>
<organism evidence="12 13">
    <name type="scientific">Nonomuraea dietziae</name>
    <dbReference type="NCBI Taxonomy" id="65515"/>
    <lineage>
        <taxon>Bacteria</taxon>
        <taxon>Bacillati</taxon>
        <taxon>Actinomycetota</taxon>
        <taxon>Actinomycetes</taxon>
        <taxon>Streptosporangiales</taxon>
        <taxon>Streptosporangiaceae</taxon>
        <taxon>Nonomuraea</taxon>
    </lineage>
</organism>
<keyword evidence="2 6" id="KW-0645">Protease</keyword>
<comment type="similarity">
    <text evidence="1 6 7">Belongs to the peptidase S8 family.</text>
</comment>
<evidence type="ECO:0000256" key="2">
    <source>
        <dbReference type="ARBA" id="ARBA00022670"/>
    </source>
</evidence>
<dbReference type="InterPro" id="IPR010259">
    <property type="entry name" value="S8pro/Inhibitor_I9"/>
</dbReference>
<dbReference type="EMBL" id="JACIBV010000002">
    <property type="protein sequence ID" value="MBB3733578.1"/>
    <property type="molecule type" value="Genomic_DNA"/>
</dbReference>
<keyword evidence="3 6" id="KW-0378">Hydrolase</keyword>
<dbReference type="RefSeq" id="WP_183661969.1">
    <property type="nucleotide sequence ID" value="NZ_BAAAXX010000121.1"/>
</dbReference>
<dbReference type="InterPro" id="IPR023828">
    <property type="entry name" value="Peptidase_S8_Ser-AS"/>
</dbReference>